<dbReference type="AlphaFoldDB" id="A0A1U8FRB6"/>
<feature type="region of interest" description="Disordered" evidence="2">
    <location>
        <begin position="1"/>
        <end position="44"/>
    </location>
</feature>
<keyword evidence="4" id="KW-1185">Reference proteome</keyword>
<dbReference type="Proteomes" id="UP000222542">
    <property type="component" value="Unassembled WGS sequence"/>
</dbReference>
<evidence type="ECO:0000313" key="4">
    <source>
        <dbReference type="Proteomes" id="UP000222542"/>
    </source>
</evidence>
<evidence type="ECO:0000313" key="3">
    <source>
        <dbReference type="EMBL" id="PHT90118.1"/>
    </source>
</evidence>
<proteinExistence type="inferred from homology"/>
<protein>
    <submittedName>
        <fullName evidence="3">Uncharacterized protein</fullName>
    </submittedName>
</protein>
<evidence type="ECO:0000256" key="1">
    <source>
        <dbReference type="ARBA" id="ARBA00034773"/>
    </source>
</evidence>
<comment type="similarity">
    <text evidence="1">Belongs to the senescence regulator S40 family.</text>
</comment>
<sequence>MDEEFQETDMLFGEDNDEVVQKSADEDSNDEADQQSADEEESKEYGLQIFRNNNNIFTIREVTMKQNFNSILVKLAENASWFKYDHDGDVEMMPPDVLIRWRIARRMMAFSVCVGWRDLFQLRNAVLRMTGF</sequence>
<organism evidence="3 4">
    <name type="scientific">Capsicum annuum</name>
    <name type="common">Capsicum pepper</name>
    <dbReference type="NCBI Taxonomy" id="4072"/>
    <lineage>
        <taxon>Eukaryota</taxon>
        <taxon>Viridiplantae</taxon>
        <taxon>Streptophyta</taxon>
        <taxon>Embryophyta</taxon>
        <taxon>Tracheophyta</taxon>
        <taxon>Spermatophyta</taxon>
        <taxon>Magnoliopsida</taxon>
        <taxon>eudicotyledons</taxon>
        <taxon>Gunneridae</taxon>
        <taxon>Pentapetalae</taxon>
        <taxon>asterids</taxon>
        <taxon>lamiids</taxon>
        <taxon>Solanales</taxon>
        <taxon>Solanaceae</taxon>
        <taxon>Solanoideae</taxon>
        <taxon>Capsiceae</taxon>
        <taxon>Capsicum</taxon>
    </lineage>
</organism>
<dbReference type="GO" id="GO:0010150">
    <property type="term" value="P:leaf senescence"/>
    <property type="evidence" value="ECO:0007669"/>
    <property type="project" value="UniProtKB-ARBA"/>
</dbReference>
<dbReference type="PANTHER" id="PTHR33083">
    <property type="entry name" value="EXPRESSED PROTEIN"/>
    <property type="match status" value="1"/>
</dbReference>
<reference evidence="3 4" key="2">
    <citation type="journal article" date="2017" name="Genome Biol.">
        <title>New reference genome sequences of hot pepper reveal the massive evolution of plant disease-resistance genes by retroduplication.</title>
        <authorList>
            <person name="Kim S."/>
            <person name="Park J."/>
            <person name="Yeom S.I."/>
            <person name="Kim Y.M."/>
            <person name="Seo E."/>
            <person name="Kim K.T."/>
            <person name="Kim M.S."/>
            <person name="Lee J.M."/>
            <person name="Cheong K."/>
            <person name="Shin H.S."/>
            <person name="Kim S.B."/>
            <person name="Han K."/>
            <person name="Lee J."/>
            <person name="Park M."/>
            <person name="Lee H.A."/>
            <person name="Lee H.Y."/>
            <person name="Lee Y."/>
            <person name="Oh S."/>
            <person name="Lee J.H."/>
            <person name="Choi E."/>
            <person name="Choi E."/>
            <person name="Lee S.E."/>
            <person name="Jeon J."/>
            <person name="Kim H."/>
            <person name="Choi G."/>
            <person name="Song H."/>
            <person name="Lee J."/>
            <person name="Lee S.C."/>
            <person name="Kwon J.K."/>
            <person name="Lee H.Y."/>
            <person name="Koo N."/>
            <person name="Hong Y."/>
            <person name="Kim R.W."/>
            <person name="Kang W.H."/>
            <person name="Huh J.H."/>
            <person name="Kang B.C."/>
            <person name="Yang T.J."/>
            <person name="Lee Y.H."/>
            <person name="Bennetzen J.L."/>
            <person name="Choi D."/>
        </authorList>
    </citation>
    <scope>NUCLEOTIDE SEQUENCE [LARGE SCALE GENOMIC DNA]</scope>
    <source>
        <strain evidence="4">cv. CM334</strain>
    </source>
</reference>
<accession>A0A1U8FRB6</accession>
<dbReference type="EMBL" id="AYRZ02000002">
    <property type="protein sequence ID" value="PHT90118.1"/>
    <property type="molecule type" value="Genomic_DNA"/>
</dbReference>
<dbReference type="InterPro" id="IPR007608">
    <property type="entry name" value="Senescence_reg_S40"/>
</dbReference>
<dbReference type="OMA" id="VLIRWRI"/>
<dbReference type="Pfam" id="PF04520">
    <property type="entry name" value="Senescence_reg"/>
    <property type="match status" value="1"/>
</dbReference>
<comment type="caution">
    <text evidence="3">The sequence shown here is derived from an EMBL/GenBank/DDBJ whole genome shotgun (WGS) entry which is preliminary data.</text>
</comment>
<name>A0A1U8FRB6_CAPAN</name>
<dbReference type="STRING" id="4072.A0A1U8FRB6"/>
<reference evidence="3 4" key="1">
    <citation type="journal article" date="2014" name="Nat. Genet.">
        <title>Genome sequence of the hot pepper provides insights into the evolution of pungency in Capsicum species.</title>
        <authorList>
            <person name="Kim S."/>
            <person name="Park M."/>
            <person name="Yeom S.I."/>
            <person name="Kim Y.M."/>
            <person name="Lee J.M."/>
            <person name="Lee H.A."/>
            <person name="Seo E."/>
            <person name="Choi J."/>
            <person name="Cheong K."/>
            <person name="Kim K.T."/>
            <person name="Jung K."/>
            <person name="Lee G.W."/>
            <person name="Oh S.K."/>
            <person name="Bae C."/>
            <person name="Kim S.B."/>
            <person name="Lee H.Y."/>
            <person name="Kim S.Y."/>
            <person name="Kim M.S."/>
            <person name="Kang B.C."/>
            <person name="Jo Y.D."/>
            <person name="Yang H.B."/>
            <person name="Jeong H.J."/>
            <person name="Kang W.H."/>
            <person name="Kwon J.K."/>
            <person name="Shin C."/>
            <person name="Lim J.Y."/>
            <person name="Park J.H."/>
            <person name="Huh J.H."/>
            <person name="Kim J.S."/>
            <person name="Kim B.D."/>
            <person name="Cohen O."/>
            <person name="Paran I."/>
            <person name="Suh M.C."/>
            <person name="Lee S.B."/>
            <person name="Kim Y.K."/>
            <person name="Shin Y."/>
            <person name="Noh S.J."/>
            <person name="Park J."/>
            <person name="Seo Y.S."/>
            <person name="Kwon S.Y."/>
            <person name="Kim H.A."/>
            <person name="Park J.M."/>
            <person name="Kim H.J."/>
            <person name="Choi S.B."/>
            <person name="Bosland P.W."/>
            <person name="Reeves G."/>
            <person name="Jo S.H."/>
            <person name="Lee B.W."/>
            <person name="Cho H.T."/>
            <person name="Choi H.S."/>
            <person name="Lee M.S."/>
            <person name="Yu Y."/>
            <person name="Do Choi Y."/>
            <person name="Park B.S."/>
            <person name="van Deynze A."/>
            <person name="Ashrafi H."/>
            <person name="Hill T."/>
            <person name="Kim W.T."/>
            <person name="Pai H.S."/>
            <person name="Ahn H.K."/>
            <person name="Yeam I."/>
            <person name="Giovannoni J.J."/>
            <person name="Rose J.K."/>
            <person name="Sorensen I."/>
            <person name="Lee S.J."/>
            <person name="Kim R.W."/>
            <person name="Choi I.Y."/>
            <person name="Choi B.S."/>
            <person name="Lim J.S."/>
            <person name="Lee Y.H."/>
            <person name="Choi D."/>
        </authorList>
    </citation>
    <scope>NUCLEOTIDE SEQUENCE [LARGE SCALE GENOMIC DNA]</scope>
    <source>
        <strain evidence="4">cv. CM334</strain>
    </source>
</reference>
<dbReference type="PANTHER" id="PTHR33083:SF49">
    <property type="entry name" value="SENESCENCE REGULATOR"/>
    <property type="match status" value="1"/>
</dbReference>
<evidence type="ECO:0000256" key="2">
    <source>
        <dbReference type="SAM" id="MobiDB-lite"/>
    </source>
</evidence>
<feature type="compositionally biased region" description="Acidic residues" evidence="2">
    <location>
        <begin position="26"/>
        <end position="42"/>
    </location>
</feature>
<dbReference type="Gramene" id="PHT90118">
    <property type="protein sequence ID" value="PHT90118"/>
    <property type="gene ID" value="T459_05231"/>
</dbReference>
<feature type="compositionally biased region" description="Acidic residues" evidence="2">
    <location>
        <begin position="1"/>
        <end position="18"/>
    </location>
</feature>
<gene>
    <name evidence="3" type="ORF">T459_05231</name>
</gene>